<dbReference type="RefSeq" id="WP_338395134.1">
    <property type="nucleotide sequence ID" value="NZ_AP025316.1"/>
</dbReference>
<dbReference type="CDD" id="cd08977">
    <property type="entry name" value="SusD"/>
    <property type="match status" value="1"/>
</dbReference>
<evidence type="ECO:0000313" key="9">
    <source>
        <dbReference type="EMBL" id="BDD11982.1"/>
    </source>
</evidence>
<dbReference type="KEGG" id="fax:FUAX_44140"/>
<dbReference type="Proteomes" id="UP001348817">
    <property type="component" value="Plasmid pFA2"/>
</dbReference>
<evidence type="ECO:0000256" key="4">
    <source>
        <dbReference type="ARBA" id="ARBA00023136"/>
    </source>
</evidence>
<dbReference type="EMBL" id="AP025316">
    <property type="protein sequence ID" value="BDD11982.1"/>
    <property type="molecule type" value="Genomic_DNA"/>
</dbReference>
<feature type="signal peptide" evidence="6">
    <location>
        <begin position="1"/>
        <end position="19"/>
    </location>
</feature>
<feature type="domain" description="SusD-like N-terminal" evidence="8">
    <location>
        <begin position="68"/>
        <end position="229"/>
    </location>
</feature>
<sequence>MKAKYLLFVLLLLAGTACDDDFLNKPPKDKINSDAVFKDMDLVQANLNEVLGRLPSGHFEGGKGYGRYYMLGSITDEARSKSGWVKSNKVIIKGALSPTLSSHNDTGLGNWNDLYKDIRAVHDLMKGLEDSPLDEEFKNKVLNQARFVRAIKYFDLARRYGDIPLLKEAQDVPDDYADLFVPKSKQSEIYAFVKAELDEIATQLPKLSDTPSGGISRQAAIALNARTMLYAERWAEAAAYADQLIWGDANDGLDLYKPEPATAEEAVANMRELFISLGGNTETILEKNYLEGSRKHSFDYGNWPVRWRGNNGGQTDPTQELVNAFEMQATGLPIDNPASGYNPEDPYKGRDPRFDMAVYHHGSPGPEGVAPRSGEPFIDMEWNKKNEGPGTIKDGNASITGYLVRKFVDPRNGFYPRESFTSWQEFRFAEILLIYAEAENEANGPSAKVYEAINRIRRRAMMPPLKAGLDKEGMRQAIRHERRIELVFESHRWFDLIRWRIARDVLDGYEPMGVKIERREGAPTVAEQEYLFDPSQLKFSYFKVGGRSQVFPESHYLLPIPQSELNKFPELGQNPGYD</sequence>
<evidence type="ECO:0000259" key="8">
    <source>
        <dbReference type="Pfam" id="PF14322"/>
    </source>
</evidence>
<dbReference type="InterPro" id="IPR012944">
    <property type="entry name" value="SusD_RagB_dom"/>
</dbReference>
<dbReference type="AlphaFoldDB" id="A0AAU9CVL7"/>
<keyword evidence="3 6" id="KW-0732">Signal</keyword>
<accession>A0AAU9CVL7</accession>
<dbReference type="GO" id="GO:0009279">
    <property type="term" value="C:cell outer membrane"/>
    <property type="evidence" value="ECO:0007669"/>
    <property type="project" value="UniProtKB-SubCell"/>
</dbReference>
<feature type="domain" description="RagB/SusD" evidence="7">
    <location>
        <begin position="282"/>
        <end position="577"/>
    </location>
</feature>
<feature type="chain" id="PRO_5043795906" evidence="6">
    <location>
        <begin position="20"/>
        <end position="578"/>
    </location>
</feature>
<dbReference type="Gene3D" id="1.25.40.390">
    <property type="match status" value="1"/>
</dbReference>
<evidence type="ECO:0000256" key="1">
    <source>
        <dbReference type="ARBA" id="ARBA00004442"/>
    </source>
</evidence>
<keyword evidence="10" id="KW-1185">Reference proteome</keyword>
<dbReference type="InterPro" id="IPR033985">
    <property type="entry name" value="SusD-like_N"/>
</dbReference>
<protein>
    <submittedName>
        <fullName evidence="9">Membrane protein</fullName>
    </submittedName>
</protein>
<gene>
    <name evidence="9" type="ORF">FUAX_44140</name>
</gene>
<comment type="subcellular location">
    <subcellularLocation>
        <location evidence="1">Cell outer membrane</location>
    </subcellularLocation>
</comment>
<keyword evidence="4" id="KW-0472">Membrane</keyword>
<dbReference type="InterPro" id="IPR011990">
    <property type="entry name" value="TPR-like_helical_dom_sf"/>
</dbReference>
<dbReference type="Pfam" id="PF14322">
    <property type="entry name" value="SusD-like_3"/>
    <property type="match status" value="1"/>
</dbReference>
<evidence type="ECO:0000256" key="3">
    <source>
        <dbReference type="ARBA" id="ARBA00022729"/>
    </source>
</evidence>
<name>A0AAU9CVL7_9BACT</name>
<keyword evidence="9" id="KW-0614">Plasmid</keyword>
<evidence type="ECO:0000313" key="10">
    <source>
        <dbReference type="Proteomes" id="UP001348817"/>
    </source>
</evidence>
<evidence type="ECO:0000259" key="7">
    <source>
        <dbReference type="Pfam" id="PF07980"/>
    </source>
</evidence>
<evidence type="ECO:0000256" key="6">
    <source>
        <dbReference type="SAM" id="SignalP"/>
    </source>
</evidence>
<geneLocation type="plasmid" evidence="9 10">
    <name>pFA2</name>
</geneLocation>
<proteinExistence type="inferred from homology"/>
<evidence type="ECO:0000256" key="5">
    <source>
        <dbReference type="ARBA" id="ARBA00023237"/>
    </source>
</evidence>
<dbReference type="SUPFAM" id="SSF48452">
    <property type="entry name" value="TPR-like"/>
    <property type="match status" value="1"/>
</dbReference>
<evidence type="ECO:0000256" key="2">
    <source>
        <dbReference type="ARBA" id="ARBA00006275"/>
    </source>
</evidence>
<dbReference type="Pfam" id="PF07980">
    <property type="entry name" value="SusD_RagB"/>
    <property type="match status" value="1"/>
</dbReference>
<keyword evidence="5" id="KW-0998">Cell outer membrane</keyword>
<organism evidence="9 10">
    <name type="scientific">Fulvitalea axinellae</name>
    <dbReference type="NCBI Taxonomy" id="1182444"/>
    <lineage>
        <taxon>Bacteria</taxon>
        <taxon>Pseudomonadati</taxon>
        <taxon>Bacteroidota</taxon>
        <taxon>Cytophagia</taxon>
        <taxon>Cytophagales</taxon>
        <taxon>Persicobacteraceae</taxon>
        <taxon>Fulvitalea</taxon>
    </lineage>
</organism>
<comment type="similarity">
    <text evidence="2">Belongs to the SusD family.</text>
</comment>
<reference evidence="9 10" key="1">
    <citation type="submission" date="2021-12" db="EMBL/GenBank/DDBJ databases">
        <title>Genome sequencing of bacteria with rrn-lacking chromosome and rrn-plasmid.</title>
        <authorList>
            <person name="Anda M."/>
            <person name="Iwasaki W."/>
        </authorList>
    </citation>
    <scope>NUCLEOTIDE SEQUENCE [LARGE SCALE GENOMIC DNA]</scope>
    <source>
        <strain evidence="9 10">DSM 100852</strain>
        <plasmid evidence="9 10">pFA2</plasmid>
    </source>
</reference>